<dbReference type="PANTHER" id="PTHR41878:SF1">
    <property type="entry name" value="TNPR PROTEIN"/>
    <property type="match status" value="1"/>
</dbReference>
<dbReference type="OrthoDB" id="9801392at2"/>
<dbReference type="Proteomes" id="UP000295221">
    <property type="component" value="Unassembled WGS sequence"/>
</dbReference>
<dbReference type="AlphaFoldDB" id="A0A4R2GGQ4"/>
<dbReference type="SUPFAM" id="SSF159941">
    <property type="entry name" value="MM3350-like"/>
    <property type="match status" value="1"/>
</dbReference>
<dbReference type="RefSeq" id="WP_132434257.1">
    <property type="nucleotide sequence ID" value="NZ_SLWK01000009.1"/>
</dbReference>
<proteinExistence type="predicted"/>
<dbReference type="InterPro" id="IPR024047">
    <property type="entry name" value="MM3350-like_sf"/>
</dbReference>
<evidence type="ECO:0000313" key="2">
    <source>
        <dbReference type="EMBL" id="TCO07238.1"/>
    </source>
</evidence>
<accession>A0A4R2GGQ4</accession>
<evidence type="ECO:0000259" key="1">
    <source>
        <dbReference type="Pfam" id="PF07929"/>
    </source>
</evidence>
<organism evidence="2 3">
    <name type="scientific">Natronoflexus pectinivorans</name>
    <dbReference type="NCBI Taxonomy" id="682526"/>
    <lineage>
        <taxon>Bacteria</taxon>
        <taxon>Pseudomonadati</taxon>
        <taxon>Bacteroidota</taxon>
        <taxon>Bacteroidia</taxon>
        <taxon>Marinilabiliales</taxon>
        <taxon>Marinilabiliaceae</taxon>
        <taxon>Natronoflexus</taxon>
    </lineage>
</organism>
<sequence length="196" mass="23198">MMLQVPKIYQVKITLNGIEPTVWRELRIPSDLFLHDFHKVIQTTMGWENGHLHQFMKNGRIFGFADDEPESRSDKFMDYTSIRVMDILKKNGETIRYLYDFGDYWMHEIILEEILEPDADVYYPICIDGARNCPPEDCGGPPGYQEMMKIFNHPGHPDREMLLEWLDEEWEPEEFDRELVNDLLMDDDFGCLPGME</sequence>
<protein>
    <submittedName>
        <fullName evidence="2">PRiA4b ORF-3-like protein</fullName>
    </submittedName>
</protein>
<dbReference type="InterPro" id="IPR012912">
    <property type="entry name" value="Plasmid_pRiA4b_Orf3-like"/>
</dbReference>
<dbReference type="PANTHER" id="PTHR41878">
    <property type="entry name" value="LEXA REPRESSOR-RELATED"/>
    <property type="match status" value="1"/>
</dbReference>
<keyword evidence="3" id="KW-1185">Reference proteome</keyword>
<dbReference type="EMBL" id="SLWK01000009">
    <property type="protein sequence ID" value="TCO07238.1"/>
    <property type="molecule type" value="Genomic_DNA"/>
</dbReference>
<evidence type="ECO:0000313" key="3">
    <source>
        <dbReference type="Proteomes" id="UP000295221"/>
    </source>
</evidence>
<dbReference type="Pfam" id="PF07929">
    <property type="entry name" value="PRiA4_ORF3"/>
    <property type="match status" value="1"/>
</dbReference>
<name>A0A4R2GGQ4_9BACT</name>
<comment type="caution">
    <text evidence="2">The sequence shown here is derived from an EMBL/GenBank/DDBJ whole genome shotgun (WGS) entry which is preliminary data.</text>
</comment>
<dbReference type="Gene3D" id="3.10.290.30">
    <property type="entry name" value="MM3350-like"/>
    <property type="match status" value="1"/>
</dbReference>
<reference evidence="2 3" key="1">
    <citation type="submission" date="2019-03" db="EMBL/GenBank/DDBJ databases">
        <title>Genomic Encyclopedia of Type Strains, Phase IV (KMG-IV): sequencing the most valuable type-strain genomes for metagenomic binning, comparative biology and taxonomic classification.</title>
        <authorList>
            <person name="Goeker M."/>
        </authorList>
    </citation>
    <scope>NUCLEOTIDE SEQUENCE [LARGE SCALE GENOMIC DNA]</scope>
    <source>
        <strain evidence="2 3">DSM 24179</strain>
    </source>
</reference>
<gene>
    <name evidence="2" type="ORF">EV194_10956</name>
</gene>
<feature type="domain" description="Plasmid pRiA4b Orf3-like" evidence="1">
    <location>
        <begin position="7"/>
        <end position="178"/>
    </location>
</feature>